<evidence type="ECO:0000313" key="2">
    <source>
        <dbReference type="Proteomes" id="UP000238358"/>
    </source>
</evidence>
<evidence type="ECO:0000313" key="1">
    <source>
        <dbReference type="EMBL" id="AVO27562.1"/>
    </source>
</evidence>
<protein>
    <recommendedName>
        <fullName evidence="3">Phage tail assembly protein</fullName>
    </recommendedName>
</protein>
<accession>A0A2S0M816</accession>
<dbReference type="RefSeq" id="WP_027895470.1">
    <property type="nucleotide sequence ID" value="NZ_CP027569.1"/>
</dbReference>
<proteinExistence type="predicted"/>
<evidence type="ECO:0008006" key="3">
    <source>
        <dbReference type="Google" id="ProtNLM"/>
    </source>
</evidence>
<dbReference type="OrthoDB" id="1634566at2"/>
<reference evidence="1 2" key="1">
    <citation type="journal article" date="2018" name="Genome Announc.">
        <title>Complete genomes of two Megasphaera elsdenii strains, NCIMB 702410 and ATCC 25940.</title>
        <authorList>
            <person name="Hatmaker E.A."/>
            <person name="O'Dell K."/>
            <person name="Riley L.A."/>
            <person name="Klingeman D.M."/>
            <person name="Guss A.M."/>
        </authorList>
    </citation>
    <scope>NUCLEOTIDE SEQUENCE [LARGE SCALE GENOMIC DNA]</scope>
    <source>
        <strain evidence="1 2">NCIMB702410</strain>
    </source>
</reference>
<organism evidence="1 2">
    <name type="scientific">Megasphaera elsdenii</name>
    <dbReference type="NCBI Taxonomy" id="907"/>
    <lineage>
        <taxon>Bacteria</taxon>
        <taxon>Bacillati</taxon>
        <taxon>Bacillota</taxon>
        <taxon>Negativicutes</taxon>
        <taxon>Veillonellales</taxon>
        <taxon>Veillonellaceae</taxon>
        <taxon>Megasphaera</taxon>
    </lineage>
</organism>
<sequence length="108" mass="12079">MKEKENELVNAEIVDQENILHLTKPLPNGQTEIYFDFTKLNGYALLACMNQAKKKDKLMTVPALSMEYQAIVAAAAAKMKYDDILNLSGPDFMAACLKAQNFLLPKEP</sequence>
<gene>
    <name evidence="1" type="ORF">C6Y28_08065</name>
</gene>
<dbReference type="EMBL" id="CP027569">
    <property type="protein sequence ID" value="AVO27562.1"/>
    <property type="molecule type" value="Genomic_DNA"/>
</dbReference>
<name>A0A2S0M816_MEGEL</name>
<dbReference type="AlphaFoldDB" id="A0A2S0M816"/>
<dbReference type="Proteomes" id="UP000238358">
    <property type="component" value="Chromosome"/>
</dbReference>